<feature type="domain" description="Ion transport" evidence="6">
    <location>
        <begin position="53"/>
        <end position="289"/>
    </location>
</feature>
<organism evidence="7 8">
    <name type="scientific">Anopheles christyi</name>
    <dbReference type="NCBI Taxonomy" id="43041"/>
    <lineage>
        <taxon>Eukaryota</taxon>
        <taxon>Metazoa</taxon>
        <taxon>Ecdysozoa</taxon>
        <taxon>Arthropoda</taxon>
        <taxon>Hexapoda</taxon>
        <taxon>Insecta</taxon>
        <taxon>Pterygota</taxon>
        <taxon>Neoptera</taxon>
        <taxon>Endopterygota</taxon>
        <taxon>Diptera</taxon>
        <taxon>Nematocera</taxon>
        <taxon>Culicoidea</taxon>
        <taxon>Culicidae</taxon>
        <taxon>Anophelinae</taxon>
        <taxon>Anopheles</taxon>
    </lineage>
</organism>
<dbReference type="GO" id="GO:0086010">
    <property type="term" value="P:membrane depolarization during action potential"/>
    <property type="evidence" value="ECO:0007669"/>
    <property type="project" value="TreeGrafter"/>
</dbReference>
<dbReference type="SUPFAM" id="SSF81324">
    <property type="entry name" value="Voltage-gated potassium channels"/>
    <property type="match status" value="1"/>
</dbReference>
<dbReference type="EnsemblMetazoa" id="ACHR005934-RA">
    <property type="protein sequence ID" value="ACHR005934-PA"/>
    <property type="gene ID" value="ACHR005934"/>
</dbReference>
<feature type="transmembrane region" description="Helical" evidence="5">
    <location>
        <begin position="54"/>
        <end position="72"/>
    </location>
</feature>
<reference evidence="7" key="2">
    <citation type="submission" date="2020-05" db="UniProtKB">
        <authorList>
            <consortium name="EnsemblMetazoa"/>
        </authorList>
    </citation>
    <scope>IDENTIFICATION</scope>
    <source>
        <strain evidence="7">ACHKN1017</strain>
    </source>
</reference>
<evidence type="ECO:0000313" key="7">
    <source>
        <dbReference type="EnsemblMetazoa" id="ACHR005934-PA"/>
    </source>
</evidence>
<dbReference type="Proteomes" id="UP000075881">
    <property type="component" value="Unassembled WGS sequence"/>
</dbReference>
<dbReference type="VEuPathDB" id="VectorBase:ACHR005934"/>
<dbReference type="STRING" id="43041.A0A182K599"/>
<dbReference type="Gene3D" id="1.10.287.70">
    <property type="match status" value="1"/>
</dbReference>
<evidence type="ECO:0000256" key="2">
    <source>
        <dbReference type="ARBA" id="ARBA00022692"/>
    </source>
</evidence>
<dbReference type="FunFam" id="1.20.120.350:FF:000058">
    <property type="entry name" value="Sodium channel protein"/>
    <property type="match status" value="1"/>
</dbReference>
<dbReference type="PANTHER" id="PTHR10037">
    <property type="entry name" value="VOLTAGE-GATED CATION CHANNEL CALCIUM AND SODIUM"/>
    <property type="match status" value="1"/>
</dbReference>
<feature type="transmembrane region" description="Helical" evidence="5">
    <location>
        <begin position="172"/>
        <end position="192"/>
    </location>
</feature>
<evidence type="ECO:0000256" key="1">
    <source>
        <dbReference type="ARBA" id="ARBA00004141"/>
    </source>
</evidence>
<feature type="transmembrane region" description="Helical" evidence="5">
    <location>
        <begin position="117"/>
        <end position="137"/>
    </location>
</feature>
<evidence type="ECO:0000256" key="4">
    <source>
        <dbReference type="ARBA" id="ARBA00023136"/>
    </source>
</evidence>
<evidence type="ECO:0000313" key="8">
    <source>
        <dbReference type="Proteomes" id="UP000075881"/>
    </source>
</evidence>
<dbReference type="GO" id="GO:0001518">
    <property type="term" value="C:voltage-gated sodium channel complex"/>
    <property type="evidence" value="ECO:0007669"/>
    <property type="project" value="TreeGrafter"/>
</dbReference>
<dbReference type="InterPro" id="IPR043203">
    <property type="entry name" value="VGCC_Ca_Na"/>
</dbReference>
<dbReference type="InterPro" id="IPR005821">
    <property type="entry name" value="Ion_trans_dom"/>
</dbReference>
<keyword evidence="2 5" id="KW-0812">Transmembrane</keyword>
<dbReference type="GO" id="GO:0019228">
    <property type="term" value="P:neuronal action potential"/>
    <property type="evidence" value="ECO:0007669"/>
    <property type="project" value="TreeGrafter"/>
</dbReference>
<feature type="transmembrane region" description="Helical" evidence="5">
    <location>
        <begin position="79"/>
        <end position="97"/>
    </location>
</feature>
<keyword evidence="3 5" id="KW-1133">Transmembrane helix</keyword>
<evidence type="ECO:0000256" key="5">
    <source>
        <dbReference type="SAM" id="Phobius"/>
    </source>
</evidence>
<comment type="subcellular location">
    <subcellularLocation>
        <location evidence="1">Membrane</location>
        <topology evidence="1">Multi-pass membrane protein</topology>
    </subcellularLocation>
</comment>
<evidence type="ECO:0000259" key="6">
    <source>
        <dbReference type="Pfam" id="PF00520"/>
    </source>
</evidence>
<sequence>FHSFLSPLFQTFCVVSKRFRKNYIHRFTGTKSLFFFTPWSPTRRACVYLATNQFFDYFVMATILFNCIFLAMSETIEEAEYIFLAIYTSEMIIKMIAKGFILNKYTYLRNPWNWLDFVVITSGYATIALDVGNLAGLRTFRVLRALKTVSIMPGLKTIINALLHSFKQLAEVMTLTIFCLMVFALFALQVYMGELRNKCVKKLPSDWTNVTHEEWYMWVNDTSNWIHDEDDLPMLCGNLTGARHCPPEYTCLCIGENPNHGYTNFDNFMWSMLTTFQLITLDYWENVYNMVSMLSG</sequence>
<dbReference type="AlphaFoldDB" id="A0A182K599"/>
<proteinExistence type="predicted"/>
<dbReference type="InterPro" id="IPR027359">
    <property type="entry name" value="Volt_channel_dom_sf"/>
</dbReference>
<dbReference type="PANTHER" id="PTHR10037:SF62">
    <property type="entry name" value="SODIUM CHANNEL PROTEIN 60E"/>
    <property type="match status" value="1"/>
</dbReference>
<dbReference type="GO" id="GO:0005248">
    <property type="term" value="F:voltage-gated sodium channel activity"/>
    <property type="evidence" value="ECO:0007669"/>
    <property type="project" value="TreeGrafter"/>
</dbReference>
<reference evidence="8" key="1">
    <citation type="submission" date="2013-03" db="EMBL/GenBank/DDBJ databases">
        <title>The Genome Sequence of Anopheles christyi ACHKN1017.</title>
        <authorList>
            <consortium name="The Broad Institute Genomics Platform"/>
            <person name="Neafsey D.E."/>
            <person name="Besansky N."/>
            <person name="Walker B."/>
            <person name="Young S.K."/>
            <person name="Zeng Q."/>
            <person name="Gargeya S."/>
            <person name="Fitzgerald M."/>
            <person name="Haas B."/>
            <person name="Abouelleil A."/>
            <person name="Allen A.W."/>
            <person name="Alvarado L."/>
            <person name="Arachchi H.M."/>
            <person name="Berlin A.M."/>
            <person name="Chapman S.B."/>
            <person name="Gainer-Dewar J."/>
            <person name="Goldberg J."/>
            <person name="Griggs A."/>
            <person name="Gujja S."/>
            <person name="Hansen M."/>
            <person name="Howarth C."/>
            <person name="Imamovic A."/>
            <person name="Ireland A."/>
            <person name="Larimer J."/>
            <person name="McCowan C."/>
            <person name="Murphy C."/>
            <person name="Pearson M."/>
            <person name="Poon T.W."/>
            <person name="Priest M."/>
            <person name="Roberts A."/>
            <person name="Saif S."/>
            <person name="Shea T."/>
            <person name="Sisk P."/>
            <person name="Sykes S."/>
            <person name="Wortman J."/>
            <person name="Nusbaum C."/>
            <person name="Birren B."/>
        </authorList>
    </citation>
    <scope>NUCLEOTIDE SEQUENCE [LARGE SCALE GENOMIC DNA]</scope>
    <source>
        <strain evidence="8">ACHKN1017</strain>
    </source>
</reference>
<protein>
    <recommendedName>
        <fullName evidence="6">Ion transport domain-containing protein</fullName>
    </recommendedName>
</protein>
<dbReference type="Gene3D" id="1.20.120.350">
    <property type="entry name" value="Voltage-gated potassium channels. Chain C"/>
    <property type="match status" value="1"/>
</dbReference>
<keyword evidence="8" id="KW-1185">Reference proteome</keyword>
<accession>A0A182K599</accession>
<keyword evidence="4 5" id="KW-0472">Membrane</keyword>
<dbReference type="Pfam" id="PF00520">
    <property type="entry name" value="Ion_trans"/>
    <property type="match status" value="1"/>
</dbReference>
<name>A0A182K599_9DIPT</name>
<evidence type="ECO:0000256" key="3">
    <source>
        <dbReference type="ARBA" id="ARBA00022989"/>
    </source>
</evidence>